<evidence type="ECO:0000313" key="9">
    <source>
        <dbReference type="EMBL" id="PKY69877.1"/>
    </source>
</evidence>
<keyword evidence="3" id="KW-0547">Nucleotide-binding</keyword>
<dbReference type="PROSITE" id="PS00211">
    <property type="entry name" value="ABC_TRANSPORTER_1"/>
    <property type="match status" value="1"/>
</dbReference>
<sequence length="324" mass="34154">MITLTGLTKEFAGTTALRGIDLHVDAGLIHGIVGRSGAGKSTLIRCLTGLERPTSGTVEIDGVDVTELRGAALRRARRNIGMVFQHAELLSAKTALQNIAHPLLVAGVPKKEAFAKAESLLDRVGLEGRGDSYPAQLSGGQRQRVGIARALAADPQILLCDEPTSALDSTTTAQILGLIRQLRDELGITVLIITHEMSVVREICDSVTLLAEGKNMKTGRLRDILADPSSPLAKDLIPLPSAPLPKEGEERRTLEVSLAGTSAAQLFALAESAGAPVAEVQAGTLETIDGLEVGRLRVRSTDDVATVRLGKALADAGIYCKEAR</sequence>
<dbReference type="SMART" id="SM00382">
    <property type="entry name" value="AAA"/>
    <property type="match status" value="1"/>
</dbReference>
<evidence type="ECO:0000256" key="4">
    <source>
        <dbReference type="ARBA" id="ARBA00022840"/>
    </source>
</evidence>
<dbReference type="Pfam" id="PF00005">
    <property type="entry name" value="ABC_tran"/>
    <property type="match status" value="1"/>
</dbReference>
<protein>
    <submittedName>
        <fullName evidence="9">Methionine ABC transporter ATP-binding protein</fullName>
    </submittedName>
</protein>
<name>A0A2I1IFG4_9MICO</name>
<reference evidence="9 10" key="1">
    <citation type="submission" date="2017-12" db="EMBL/GenBank/DDBJ databases">
        <title>Phylogenetic diversity of female urinary microbiome.</title>
        <authorList>
            <person name="Thomas-White K."/>
            <person name="Wolfe A.J."/>
        </authorList>
    </citation>
    <scope>NUCLEOTIDE SEQUENCE [LARGE SCALE GENOMIC DNA]</scope>
    <source>
        <strain evidence="9 10">UMB0426</strain>
    </source>
</reference>
<dbReference type="PROSITE" id="PS50893">
    <property type="entry name" value="ABC_TRANSPORTER_2"/>
    <property type="match status" value="1"/>
</dbReference>
<evidence type="ECO:0000256" key="5">
    <source>
        <dbReference type="ARBA" id="ARBA00022967"/>
    </source>
</evidence>
<evidence type="ECO:0000313" key="10">
    <source>
        <dbReference type="Proteomes" id="UP000242755"/>
    </source>
</evidence>
<dbReference type="RefSeq" id="WP_101672808.1">
    <property type="nucleotide sequence ID" value="NZ_PKGO01000008.1"/>
</dbReference>
<dbReference type="GO" id="GO:0005524">
    <property type="term" value="F:ATP binding"/>
    <property type="evidence" value="ECO:0007669"/>
    <property type="project" value="UniProtKB-KW"/>
</dbReference>
<dbReference type="InterPro" id="IPR050086">
    <property type="entry name" value="MetN_ABC_transporter-like"/>
</dbReference>
<evidence type="ECO:0000256" key="3">
    <source>
        <dbReference type="ARBA" id="ARBA00022741"/>
    </source>
</evidence>
<gene>
    <name evidence="9" type="ORF">CYJ40_08835</name>
</gene>
<accession>A0A2I1IFG4</accession>
<organism evidence="9 10">
    <name type="scientific">Brevibacterium ravenspurgense</name>
    <dbReference type="NCBI Taxonomy" id="479117"/>
    <lineage>
        <taxon>Bacteria</taxon>
        <taxon>Bacillati</taxon>
        <taxon>Actinomycetota</taxon>
        <taxon>Actinomycetes</taxon>
        <taxon>Micrococcales</taxon>
        <taxon>Brevibacteriaceae</taxon>
        <taxon>Brevibacterium</taxon>
    </lineage>
</organism>
<keyword evidence="1" id="KW-0813">Transport</keyword>
<dbReference type="STRING" id="1176165.GCA_001584405_01666"/>
<dbReference type="SUPFAM" id="SSF52540">
    <property type="entry name" value="P-loop containing nucleoside triphosphate hydrolases"/>
    <property type="match status" value="1"/>
</dbReference>
<dbReference type="Proteomes" id="UP000242755">
    <property type="component" value="Unassembled WGS sequence"/>
</dbReference>
<dbReference type="AlphaFoldDB" id="A0A2I1IFG4"/>
<dbReference type="InterPro" id="IPR027417">
    <property type="entry name" value="P-loop_NTPase"/>
</dbReference>
<dbReference type="EMBL" id="PKGO01000008">
    <property type="protein sequence ID" value="PKY69877.1"/>
    <property type="molecule type" value="Genomic_DNA"/>
</dbReference>
<evidence type="ECO:0000256" key="1">
    <source>
        <dbReference type="ARBA" id="ARBA00022448"/>
    </source>
</evidence>
<dbReference type="PANTHER" id="PTHR43166:SF30">
    <property type="entry name" value="METHIONINE IMPORT ATP-BINDING PROTEIN METN"/>
    <property type="match status" value="1"/>
</dbReference>
<keyword evidence="7" id="KW-0472">Membrane</keyword>
<dbReference type="PANTHER" id="PTHR43166">
    <property type="entry name" value="AMINO ACID IMPORT ATP-BINDING PROTEIN"/>
    <property type="match status" value="1"/>
</dbReference>
<dbReference type="InterPro" id="IPR017871">
    <property type="entry name" value="ABC_transporter-like_CS"/>
</dbReference>
<dbReference type="InterPro" id="IPR003439">
    <property type="entry name" value="ABC_transporter-like_ATP-bd"/>
</dbReference>
<proteinExistence type="predicted"/>
<dbReference type="GO" id="GO:0006865">
    <property type="term" value="P:amino acid transport"/>
    <property type="evidence" value="ECO:0007669"/>
    <property type="project" value="UniProtKB-KW"/>
</dbReference>
<dbReference type="InterPro" id="IPR003593">
    <property type="entry name" value="AAA+_ATPase"/>
</dbReference>
<keyword evidence="2" id="KW-1003">Cell membrane</keyword>
<keyword evidence="4 9" id="KW-0067">ATP-binding</keyword>
<keyword evidence="5" id="KW-1278">Translocase</keyword>
<dbReference type="GO" id="GO:0016887">
    <property type="term" value="F:ATP hydrolysis activity"/>
    <property type="evidence" value="ECO:0007669"/>
    <property type="project" value="InterPro"/>
</dbReference>
<evidence type="ECO:0000256" key="2">
    <source>
        <dbReference type="ARBA" id="ARBA00022475"/>
    </source>
</evidence>
<feature type="domain" description="ABC transporter" evidence="8">
    <location>
        <begin position="2"/>
        <end position="237"/>
    </location>
</feature>
<comment type="caution">
    <text evidence="9">The sequence shown here is derived from an EMBL/GenBank/DDBJ whole genome shotgun (WGS) entry which is preliminary data.</text>
</comment>
<evidence type="ECO:0000256" key="6">
    <source>
        <dbReference type="ARBA" id="ARBA00022970"/>
    </source>
</evidence>
<evidence type="ECO:0000256" key="7">
    <source>
        <dbReference type="ARBA" id="ARBA00023136"/>
    </source>
</evidence>
<keyword evidence="6" id="KW-0029">Amino-acid transport</keyword>
<evidence type="ECO:0000259" key="8">
    <source>
        <dbReference type="PROSITE" id="PS50893"/>
    </source>
</evidence>
<dbReference type="Gene3D" id="3.40.50.300">
    <property type="entry name" value="P-loop containing nucleotide triphosphate hydrolases"/>
    <property type="match status" value="1"/>
</dbReference>